<dbReference type="Gene3D" id="1.10.1220.10">
    <property type="entry name" value="Met repressor-like"/>
    <property type="match status" value="1"/>
</dbReference>
<accession>A0ABV6YPY5</accession>
<dbReference type="Proteomes" id="UP001594288">
    <property type="component" value="Unassembled WGS sequence"/>
</dbReference>
<dbReference type="InterPro" id="IPR002145">
    <property type="entry name" value="CopG"/>
</dbReference>
<protein>
    <submittedName>
        <fullName evidence="2">CopG family ribbon-helix-helix protein</fullName>
    </submittedName>
</protein>
<name>A0ABV6YPY5_UNCEI</name>
<organism evidence="2 3">
    <name type="scientific">Eiseniibacteriota bacterium</name>
    <dbReference type="NCBI Taxonomy" id="2212470"/>
    <lineage>
        <taxon>Bacteria</taxon>
        <taxon>Candidatus Eiseniibacteriota</taxon>
    </lineage>
</organism>
<dbReference type="SUPFAM" id="SSF47598">
    <property type="entry name" value="Ribbon-helix-helix"/>
    <property type="match status" value="1"/>
</dbReference>
<dbReference type="InterPro" id="IPR010985">
    <property type="entry name" value="Ribbon_hlx_hlx"/>
</dbReference>
<reference evidence="2 3" key="1">
    <citation type="submission" date="2024-09" db="EMBL/GenBank/DDBJ databases">
        <authorList>
            <person name="D'Angelo T."/>
        </authorList>
    </citation>
    <scope>NUCLEOTIDE SEQUENCE [LARGE SCALE GENOMIC DNA]</scope>
    <source>
        <strain evidence="2">SAG AM-311-F02</strain>
    </source>
</reference>
<gene>
    <name evidence="2" type="ORF">ACFL2Z_04350</name>
</gene>
<dbReference type="Pfam" id="PF01402">
    <property type="entry name" value="RHH_1"/>
    <property type="match status" value="1"/>
</dbReference>
<dbReference type="EMBL" id="JBHPEI010000071">
    <property type="protein sequence ID" value="MFC1800124.1"/>
    <property type="molecule type" value="Genomic_DNA"/>
</dbReference>
<evidence type="ECO:0000259" key="1">
    <source>
        <dbReference type="Pfam" id="PF01402"/>
    </source>
</evidence>
<dbReference type="InterPro" id="IPR013321">
    <property type="entry name" value="Arc_rbn_hlx_hlx"/>
</dbReference>
<evidence type="ECO:0000313" key="3">
    <source>
        <dbReference type="Proteomes" id="UP001594288"/>
    </source>
</evidence>
<keyword evidence="3" id="KW-1185">Reference proteome</keyword>
<proteinExistence type="predicted"/>
<sequence>MMDKPMSVRLPKDLRKLLEEISASENLPVSDLVRESIQRYVSLYRFRQLRKKVLPFAEAQGLLTDEDVLKGLK</sequence>
<feature type="domain" description="Ribbon-helix-helix protein CopG" evidence="1">
    <location>
        <begin position="7"/>
        <end position="41"/>
    </location>
</feature>
<evidence type="ECO:0000313" key="2">
    <source>
        <dbReference type="EMBL" id="MFC1800124.1"/>
    </source>
</evidence>
<comment type="caution">
    <text evidence="2">The sequence shown here is derived from an EMBL/GenBank/DDBJ whole genome shotgun (WGS) entry which is preliminary data.</text>
</comment>